<name>A0A1N6JQN1_9BURK</name>
<feature type="chain" id="PRO_5013224052" evidence="2">
    <location>
        <begin position="35"/>
        <end position="433"/>
    </location>
</feature>
<dbReference type="Gene3D" id="1.20.1600.10">
    <property type="entry name" value="Outer membrane efflux proteins (OEP)"/>
    <property type="match status" value="1"/>
</dbReference>
<feature type="signal peptide" evidence="2">
    <location>
        <begin position="1"/>
        <end position="34"/>
    </location>
</feature>
<proteinExistence type="inferred from homology"/>
<dbReference type="PANTHER" id="PTHR30203:SF24">
    <property type="entry name" value="BLR4935 PROTEIN"/>
    <property type="match status" value="1"/>
</dbReference>
<dbReference type="GO" id="GO:0015562">
    <property type="term" value="F:efflux transmembrane transporter activity"/>
    <property type="evidence" value="ECO:0007669"/>
    <property type="project" value="InterPro"/>
</dbReference>
<evidence type="ECO:0000256" key="1">
    <source>
        <dbReference type="ARBA" id="ARBA00007613"/>
    </source>
</evidence>
<protein>
    <submittedName>
        <fullName evidence="3">Outer membrane protein TolC</fullName>
    </submittedName>
</protein>
<dbReference type="SUPFAM" id="SSF56954">
    <property type="entry name" value="Outer membrane efflux proteins (OEP)"/>
    <property type="match status" value="1"/>
</dbReference>
<gene>
    <name evidence="3" type="ORF">SAMN05444165_3451</name>
</gene>
<dbReference type="AlphaFoldDB" id="A0A1N6JQN1"/>
<dbReference type="RefSeq" id="WP_074296825.1">
    <property type="nucleotide sequence ID" value="NZ_FSRU01000001.1"/>
</dbReference>
<dbReference type="Proteomes" id="UP000185151">
    <property type="component" value="Unassembled WGS sequence"/>
</dbReference>
<evidence type="ECO:0000313" key="4">
    <source>
        <dbReference type="Proteomes" id="UP000185151"/>
    </source>
</evidence>
<organism evidence="3 4">
    <name type="scientific">Paraburkholderia phenazinium</name>
    <dbReference type="NCBI Taxonomy" id="60549"/>
    <lineage>
        <taxon>Bacteria</taxon>
        <taxon>Pseudomonadati</taxon>
        <taxon>Pseudomonadota</taxon>
        <taxon>Betaproteobacteria</taxon>
        <taxon>Burkholderiales</taxon>
        <taxon>Burkholderiaceae</taxon>
        <taxon>Paraburkholderia</taxon>
    </lineage>
</organism>
<evidence type="ECO:0000256" key="2">
    <source>
        <dbReference type="SAM" id="SignalP"/>
    </source>
</evidence>
<dbReference type="InterPro" id="IPR003423">
    <property type="entry name" value="OMP_efflux"/>
</dbReference>
<keyword evidence="4" id="KW-1185">Reference proteome</keyword>
<dbReference type="InterPro" id="IPR010131">
    <property type="entry name" value="MdtP/NodT-like"/>
</dbReference>
<dbReference type="Pfam" id="PF02321">
    <property type="entry name" value="OEP"/>
    <property type="match status" value="2"/>
</dbReference>
<accession>A0A1N6JQN1</accession>
<comment type="similarity">
    <text evidence="1">Belongs to the outer membrane factor (OMF) (TC 1.B.17) family.</text>
</comment>
<dbReference type="PANTHER" id="PTHR30203">
    <property type="entry name" value="OUTER MEMBRANE CATION EFFLUX PROTEIN"/>
    <property type="match status" value="1"/>
</dbReference>
<reference evidence="3 4" key="1">
    <citation type="submission" date="2016-11" db="EMBL/GenBank/DDBJ databases">
        <authorList>
            <person name="Jaros S."/>
            <person name="Januszkiewicz K."/>
            <person name="Wedrychowicz H."/>
        </authorList>
    </citation>
    <scope>NUCLEOTIDE SEQUENCE [LARGE SCALE GENOMIC DNA]</scope>
    <source>
        <strain evidence="3 4">GAS95</strain>
    </source>
</reference>
<dbReference type="OrthoDB" id="9769048at2"/>
<keyword evidence="2" id="KW-0732">Signal</keyword>
<dbReference type="EMBL" id="FSRU01000001">
    <property type="protein sequence ID" value="SIO46645.1"/>
    <property type="molecule type" value="Genomic_DNA"/>
</dbReference>
<evidence type="ECO:0000313" key="3">
    <source>
        <dbReference type="EMBL" id="SIO46645.1"/>
    </source>
</evidence>
<sequence length="433" mass="46582">MLSIIGTPVFRRAWTRTCAVFVALGLLAGRAAHAQDAGLTLDEALQIATLRSPSIQAAQASVRGSSDVVVKAGQLPNPTLNLSVQDLPINGPNAFTIGQDNFTMRGIGIQQEWVSPAKRRLQTTLADRAVQRDQSTYLEKVAEVRQQTAMAWLNAIYAKKAVALSQALVDHLGQELAARQASYRGAKGTAVDVAQANLTLGNARDELINAQQDEKTALIALSRWTAAGNVLDVAGNPPELASPVSSLSVEQLAQVQPSLIAARAAISLADADTDVSRSNRNPNWTWGVTYFKSGGHFPDYVSVGVSIPLPIHRGNVEDRDVEQKSEMGTQARLTYEDTERRVVADIQSLTAKLAGGRERLANAKQTVLPVAEQKVQLANAAYRSGAGTLSDALDARHTQLEADLQVLNLERDVSLVWAQLEYQVLPPDMTSGQ</sequence>